<sequence length="137" mass="14506">MEPQGERPPEQPASPGNASPTLTDLRDTVDAAIGAAEAALGLVRAELRLARSSALNLVWLGFGLVFLGVGAWLATSAAIAAGIYQLTGNVFIGIAAVALANGGGIVWVLFAMRHCWRDLTLPRTRRMLDEARREVQA</sequence>
<accession>A0A2W5KR89</accession>
<protein>
    <recommendedName>
        <fullName evidence="5">Phage holin family protein</fullName>
    </recommendedName>
</protein>
<evidence type="ECO:0000313" key="3">
    <source>
        <dbReference type="EMBL" id="PZQ18589.1"/>
    </source>
</evidence>
<comment type="caution">
    <text evidence="3">The sequence shown here is derived from an EMBL/GenBank/DDBJ whole genome shotgun (WGS) entry which is preliminary data.</text>
</comment>
<keyword evidence="2" id="KW-0472">Membrane</keyword>
<keyword evidence="2" id="KW-0812">Transmembrane</keyword>
<keyword evidence="2" id="KW-1133">Transmembrane helix</keyword>
<feature type="transmembrane region" description="Helical" evidence="2">
    <location>
        <begin position="90"/>
        <end position="110"/>
    </location>
</feature>
<evidence type="ECO:0000256" key="1">
    <source>
        <dbReference type="SAM" id="MobiDB-lite"/>
    </source>
</evidence>
<proteinExistence type="predicted"/>
<dbReference type="AlphaFoldDB" id="A0A2W5KR89"/>
<evidence type="ECO:0008006" key="5">
    <source>
        <dbReference type="Google" id="ProtNLM"/>
    </source>
</evidence>
<dbReference type="EMBL" id="QFPO01000003">
    <property type="protein sequence ID" value="PZQ18589.1"/>
    <property type="molecule type" value="Genomic_DNA"/>
</dbReference>
<feature type="transmembrane region" description="Helical" evidence="2">
    <location>
        <begin position="57"/>
        <end position="84"/>
    </location>
</feature>
<reference evidence="3 4" key="1">
    <citation type="submission" date="2017-08" db="EMBL/GenBank/DDBJ databases">
        <title>Infants hospitalized years apart are colonized by the same room-sourced microbial strains.</title>
        <authorList>
            <person name="Brooks B."/>
            <person name="Olm M.R."/>
            <person name="Firek B.A."/>
            <person name="Baker R."/>
            <person name="Thomas B.C."/>
            <person name="Morowitz M.J."/>
            <person name="Banfield J.F."/>
        </authorList>
    </citation>
    <scope>NUCLEOTIDE SEQUENCE [LARGE SCALE GENOMIC DNA]</scope>
    <source>
        <strain evidence="3">S2_005_003_R2_42</strain>
    </source>
</reference>
<name>A0A2W5KR89_9GAMM</name>
<evidence type="ECO:0000313" key="4">
    <source>
        <dbReference type="Proteomes" id="UP000249046"/>
    </source>
</evidence>
<dbReference type="Proteomes" id="UP000249046">
    <property type="component" value="Unassembled WGS sequence"/>
</dbReference>
<gene>
    <name evidence="3" type="ORF">DI564_04665</name>
</gene>
<organism evidence="3 4">
    <name type="scientific">Rhodanobacter denitrificans</name>
    <dbReference type="NCBI Taxonomy" id="666685"/>
    <lineage>
        <taxon>Bacteria</taxon>
        <taxon>Pseudomonadati</taxon>
        <taxon>Pseudomonadota</taxon>
        <taxon>Gammaproteobacteria</taxon>
        <taxon>Lysobacterales</taxon>
        <taxon>Rhodanobacteraceae</taxon>
        <taxon>Rhodanobacter</taxon>
    </lineage>
</organism>
<feature type="region of interest" description="Disordered" evidence="1">
    <location>
        <begin position="1"/>
        <end position="20"/>
    </location>
</feature>
<evidence type="ECO:0000256" key="2">
    <source>
        <dbReference type="SAM" id="Phobius"/>
    </source>
</evidence>